<name>A0ACB9ZWL1_CATRO</name>
<dbReference type="EMBL" id="CM044707">
    <property type="protein sequence ID" value="KAI5653023.1"/>
    <property type="molecule type" value="Genomic_DNA"/>
</dbReference>
<organism evidence="1 2">
    <name type="scientific">Catharanthus roseus</name>
    <name type="common">Madagascar periwinkle</name>
    <name type="synonym">Vinca rosea</name>
    <dbReference type="NCBI Taxonomy" id="4058"/>
    <lineage>
        <taxon>Eukaryota</taxon>
        <taxon>Viridiplantae</taxon>
        <taxon>Streptophyta</taxon>
        <taxon>Embryophyta</taxon>
        <taxon>Tracheophyta</taxon>
        <taxon>Spermatophyta</taxon>
        <taxon>Magnoliopsida</taxon>
        <taxon>eudicotyledons</taxon>
        <taxon>Gunneridae</taxon>
        <taxon>Pentapetalae</taxon>
        <taxon>asterids</taxon>
        <taxon>lamiids</taxon>
        <taxon>Gentianales</taxon>
        <taxon>Apocynaceae</taxon>
        <taxon>Rauvolfioideae</taxon>
        <taxon>Vinceae</taxon>
        <taxon>Catharanthinae</taxon>
        <taxon>Catharanthus</taxon>
    </lineage>
</organism>
<reference evidence="2" key="1">
    <citation type="journal article" date="2023" name="Nat. Plants">
        <title>Single-cell RNA sequencing provides a high-resolution roadmap for understanding the multicellular compartmentation of specialized metabolism.</title>
        <authorList>
            <person name="Sun S."/>
            <person name="Shen X."/>
            <person name="Li Y."/>
            <person name="Li Y."/>
            <person name="Wang S."/>
            <person name="Li R."/>
            <person name="Zhang H."/>
            <person name="Shen G."/>
            <person name="Guo B."/>
            <person name="Wei J."/>
            <person name="Xu J."/>
            <person name="St-Pierre B."/>
            <person name="Chen S."/>
            <person name="Sun C."/>
        </authorList>
    </citation>
    <scope>NUCLEOTIDE SEQUENCE [LARGE SCALE GENOMIC DNA]</scope>
</reference>
<accession>A0ACB9ZWL1</accession>
<sequence>MPIFSASLGSISGGIAFLSHLFSCDNNCQSHQYSVPAVTNSYAVLNFPCFSRCSSPKRAAFFAPKVTISCGTDRTDGVEETLATDDIRQARRSADWKAARVYKERGLIIEGRVEGFNGGGLLIRFYSLLGFLPYPQLSPSHSCKEQQKPIQEVARALTGSTISVKVIQADERNRKLIFSEKEAVWEKFSQQITVGDVYHARVGSVEDYGAFLHLQFPDGCYHLTGLVHVSEVSWDLVQDVRDILAEGDEVRVKVIDVDREKSRITLSMKQLEEDPLLETLEKDASVGSDVDDDYEIEPLPGLDTILEELSQEEGINVVKISRQGFERRVVSQDLQLWLSNVPPTGDQFTLLARAGRQVQEIQLLTSLDQGGIKRALQRVLERVP</sequence>
<dbReference type="Proteomes" id="UP001060085">
    <property type="component" value="Linkage Group LG07"/>
</dbReference>
<proteinExistence type="predicted"/>
<comment type="caution">
    <text evidence="1">The sequence shown here is derived from an EMBL/GenBank/DDBJ whole genome shotgun (WGS) entry which is preliminary data.</text>
</comment>
<protein>
    <submittedName>
        <fullName evidence="1">Uncharacterized protein</fullName>
    </submittedName>
</protein>
<evidence type="ECO:0000313" key="2">
    <source>
        <dbReference type="Proteomes" id="UP001060085"/>
    </source>
</evidence>
<keyword evidence="2" id="KW-1185">Reference proteome</keyword>
<gene>
    <name evidence="1" type="ORF">M9H77_30210</name>
</gene>
<evidence type="ECO:0000313" key="1">
    <source>
        <dbReference type="EMBL" id="KAI5653023.1"/>
    </source>
</evidence>